<dbReference type="EMBL" id="QKKF02010473">
    <property type="protein sequence ID" value="RZF44567.1"/>
    <property type="molecule type" value="Genomic_DNA"/>
</dbReference>
<gene>
    <name evidence="1" type="ORF">LSTR_LSTR001325</name>
</gene>
<protein>
    <submittedName>
        <fullName evidence="1">Uncharacterized protein</fullName>
    </submittedName>
</protein>
<comment type="caution">
    <text evidence="1">The sequence shown here is derived from an EMBL/GenBank/DDBJ whole genome shotgun (WGS) entry which is preliminary data.</text>
</comment>
<evidence type="ECO:0000313" key="1">
    <source>
        <dbReference type="EMBL" id="RZF44567.1"/>
    </source>
</evidence>
<organism evidence="1 2">
    <name type="scientific">Laodelphax striatellus</name>
    <name type="common">Small brown planthopper</name>
    <name type="synonym">Delphax striatella</name>
    <dbReference type="NCBI Taxonomy" id="195883"/>
    <lineage>
        <taxon>Eukaryota</taxon>
        <taxon>Metazoa</taxon>
        <taxon>Ecdysozoa</taxon>
        <taxon>Arthropoda</taxon>
        <taxon>Hexapoda</taxon>
        <taxon>Insecta</taxon>
        <taxon>Pterygota</taxon>
        <taxon>Neoptera</taxon>
        <taxon>Paraneoptera</taxon>
        <taxon>Hemiptera</taxon>
        <taxon>Auchenorrhyncha</taxon>
        <taxon>Fulgoroidea</taxon>
        <taxon>Delphacidae</taxon>
        <taxon>Criomorphinae</taxon>
        <taxon>Laodelphax</taxon>
    </lineage>
</organism>
<proteinExistence type="predicted"/>
<name>A0A482XFQ3_LAOST</name>
<keyword evidence="2" id="KW-1185">Reference proteome</keyword>
<sequence length="78" mass="8910">MHSFDPPSSYQNNPRVDLVAYRQGSLGGNIVSVLWQHCMQQTGSSAFPRELFRIASRPVTLCFVLNENKFSKFQFAEQ</sequence>
<dbReference type="InParanoid" id="A0A482XFQ3"/>
<dbReference type="AlphaFoldDB" id="A0A482XFQ3"/>
<accession>A0A482XFQ3</accession>
<reference evidence="1 2" key="1">
    <citation type="journal article" date="2017" name="Gigascience">
        <title>Genome sequence of the small brown planthopper, Laodelphax striatellus.</title>
        <authorList>
            <person name="Zhu J."/>
            <person name="Jiang F."/>
            <person name="Wang X."/>
            <person name="Yang P."/>
            <person name="Bao Y."/>
            <person name="Zhao W."/>
            <person name="Wang W."/>
            <person name="Lu H."/>
            <person name="Wang Q."/>
            <person name="Cui N."/>
            <person name="Li J."/>
            <person name="Chen X."/>
            <person name="Luo L."/>
            <person name="Yu J."/>
            <person name="Kang L."/>
            <person name="Cui F."/>
        </authorList>
    </citation>
    <scope>NUCLEOTIDE SEQUENCE [LARGE SCALE GENOMIC DNA]</scope>
    <source>
        <strain evidence="1">Lst14</strain>
    </source>
</reference>
<dbReference type="Proteomes" id="UP000291343">
    <property type="component" value="Unassembled WGS sequence"/>
</dbReference>
<evidence type="ECO:0000313" key="2">
    <source>
        <dbReference type="Proteomes" id="UP000291343"/>
    </source>
</evidence>